<feature type="compositionally biased region" description="Basic and acidic residues" evidence="6">
    <location>
        <begin position="356"/>
        <end position="376"/>
    </location>
</feature>
<organism evidence="9 10">
    <name type="scientific">Aplosporella prunicola CBS 121167</name>
    <dbReference type="NCBI Taxonomy" id="1176127"/>
    <lineage>
        <taxon>Eukaryota</taxon>
        <taxon>Fungi</taxon>
        <taxon>Dikarya</taxon>
        <taxon>Ascomycota</taxon>
        <taxon>Pezizomycotina</taxon>
        <taxon>Dothideomycetes</taxon>
        <taxon>Dothideomycetes incertae sedis</taxon>
        <taxon>Botryosphaeriales</taxon>
        <taxon>Aplosporellaceae</taxon>
        <taxon>Aplosporella</taxon>
    </lineage>
</organism>
<dbReference type="PANTHER" id="PTHR33048">
    <property type="entry name" value="PTH11-LIKE INTEGRAL MEMBRANE PROTEIN (AFU_ORTHOLOGUE AFUA_5G11245)"/>
    <property type="match status" value="1"/>
</dbReference>
<feature type="compositionally biased region" description="Polar residues" evidence="6">
    <location>
        <begin position="325"/>
        <end position="336"/>
    </location>
</feature>
<keyword evidence="2 7" id="KW-0812">Transmembrane</keyword>
<dbReference type="InterPro" id="IPR052337">
    <property type="entry name" value="SAT4-like"/>
</dbReference>
<evidence type="ECO:0000256" key="6">
    <source>
        <dbReference type="SAM" id="MobiDB-lite"/>
    </source>
</evidence>
<evidence type="ECO:0000313" key="9">
    <source>
        <dbReference type="EMBL" id="KAF2141295.1"/>
    </source>
</evidence>
<feature type="transmembrane region" description="Helical" evidence="7">
    <location>
        <begin position="12"/>
        <end position="31"/>
    </location>
</feature>
<feature type="transmembrane region" description="Helical" evidence="7">
    <location>
        <begin position="209"/>
        <end position="230"/>
    </location>
</feature>
<protein>
    <recommendedName>
        <fullName evidence="8">Rhodopsin domain-containing protein</fullName>
    </recommendedName>
</protein>
<comment type="subcellular location">
    <subcellularLocation>
        <location evidence="1">Membrane</location>
        <topology evidence="1">Multi-pass membrane protein</topology>
    </subcellularLocation>
</comment>
<comment type="similarity">
    <text evidence="5">Belongs to the SAT4 family.</text>
</comment>
<keyword evidence="10" id="KW-1185">Reference proteome</keyword>
<dbReference type="GO" id="GO:0016020">
    <property type="term" value="C:membrane"/>
    <property type="evidence" value="ECO:0007669"/>
    <property type="project" value="UniProtKB-SubCell"/>
</dbReference>
<keyword evidence="3 7" id="KW-1133">Transmembrane helix</keyword>
<accession>A0A6A6BDC7</accession>
<evidence type="ECO:0000256" key="7">
    <source>
        <dbReference type="SAM" id="Phobius"/>
    </source>
</evidence>
<evidence type="ECO:0000259" key="8">
    <source>
        <dbReference type="Pfam" id="PF20684"/>
    </source>
</evidence>
<feature type="transmembrane region" description="Helical" evidence="7">
    <location>
        <begin position="127"/>
        <end position="150"/>
    </location>
</feature>
<dbReference type="EMBL" id="ML995487">
    <property type="protein sequence ID" value="KAF2141295.1"/>
    <property type="molecule type" value="Genomic_DNA"/>
</dbReference>
<feature type="compositionally biased region" description="Basic and acidic residues" evidence="6">
    <location>
        <begin position="400"/>
        <end position="411"/>
    </location>
</feature>
<gene>
    <name evidence="9" type="ORF">K452DRAFT_351434</name>
</gene>
<evidence type="ECO:0000256" key="4">
    <source>
        <dbReference type="ARBA" id="ARBA00023136"/>
    </source>
</evidence>
<evidence type="ECO:0000256" key="2">
    <source>
        <dbReference type="ARBA" id="ARBA00022692"/>
    </source>
</evidence>
<dbReference type="PANTHER" id="PTHR33048:SF149">
    <property type="entry name" value="UBID FAMILY DECARBOXYLASE"/>
    <property type="match status" value="1"/>
</dbReference>
<evidence type="ECO:0000256" key="5">
    <source>
        <dbReference type="ARBA" id="ARBA00038359"/>
    </source>
</evidence>
<evidence type="ECO:0000256" key="1">
    <source>
        <dbReference type="ARBA" id="ARBA00004141"/>
    </source>
</evidence>
<feature type="region of interest" description="Disordered" evidence="6">
    <location>
        <begin position="302"/>
        <end position="411"/>
    </location>
</feature>
<dbReference type="OrthoDB" id="3903189at2759"/>
<feature type="transmembrane region" description="Helical" evidence="7">
    <location>
        <begin position="179"/>
        <end position="197"/>
    </location>
</feature>
<sequence>MGAPLNAESWIWFAVVISIASARFASRILLFRGDAKKLQIDDLLMFGALCTYTTFLVCINIISHNESNLLPPGFDMDLLTPAEIRHRQYGSKLVLVVEQCQCVTVWAVKACLSIMYYRLTIALKENIVVKVLSVYVAFGFIFMELFYFGVWCRPFRNYWAVPTPNVQCNAATNHLITNAVFNISSDLFLLILALQMIVRSSLPIMRKLILCFIFGLGIFVILAAILNKYYSFTNPFGRAWTFWYVRESSTSLLVANLPYTWNLLRRIFHLRAFNGRSSSGTGTRTNRARHAPSIGTATTLVAPSRCGTTSNGKGSFLRSDIGSFGTESPRNSSLQGNKELGYADGTLDSSRSSTTRSDKSPFKSWRDQEVYGRQDQEALAMGVEPYDFGASADDGTLNEGQRRSTDAEAAL</sequence>
<dbReference type="Proteomes" id="UP000799438">
    <property type="component" value="Unassembled WGS sequence"/>
</dbReference>
<dbReference type="GeneID" id="54303226"/>
<keyword evidence="4 7" id="KW-0472">Membrane</keyword>
<dbReference type="InterPro" id="IPR049326">
    <property type="entry name" value="Rhodopsin_dom_fungi"/>
</dbReference>
<dbReference type="AlphaFoldDB" id="A0A6A6BDC7"/>
<feature type="transmembrane region" description="Helical" evidence="7">
    <location>
        <begin position="43"/>
        <end position="62"/>
    </location>
</feature>
<evidence type="ECO:0000313" key="10">
    <source>
        <dbReference type="Proteomes" id="UP000799438"/>
    </source>
</evidence>
<feature type="domain" description="Rhodopsin" evidence="8">
    <location>
        <begin position="23"/>
        <end position="266"/>
    </location>
</feature>
<feature type="compositionally biased region" description="Polar residues" evidence="6">
    <location>
        <begin position="302"/>
        <end position="313"/>
    </location>
</feature>
<evidence type="ECO:0000256" key="3">
    <source>
        <dbReference type="ARBA" id="ARBA00022989"/>
    </source>
</evidence>
<proteinExistence type="inferred from homology"/>
<dbReference type="RefSeq" id="XP_033397008.1">
    <property type="nucleotide sequence ID" value="XM_033545718.1"/>
</dbReference>
<name>A0A6A6BDC7_9PEZI</name>
<reference evidence="9" key="1">
    <citation type="journal article" date="2020" name="Stud. Mycol.">
        <title>101 Dothideomycetes genomes: a test case for predicting lifestyles and emergence of pathogens.</title>
        <authorList>
            <person name="Haridas S."/>
            <person name="Albert R."/>
            <person name="Binder M."/>
            <person name="Bloem J."/>
            <person name="Labutti K."/>
            <person name="Salamov A."/>
            <person name="Andreopoulos B."/>
            <person name="Baker S."/>
            <person name="Barry K."/>
            <person name="Bills G."/>
            <person name="Bluhm B."/>
            <person name="Cannon C."/>
            <person name="Castanera R."/>
            <person name="Culley D."/>
            <person name="Daum C."/>
            <person name="Ezra D."/>
            <person name="Gonzalez J."/>
            <person name="Henrissat B."/>
            <person name="Kuo A."/>
            <person name="Liang C."/>
            <person name="Lipzen A."/>
            <person name="Lutzoni F."/>
            <person name="Magnuson J."/>
            <person name="Mondo S."/>
            <person name="Nolan M."/>
            <person name="Ohm R."/>
            <person name="Pangilinan J."/>
            <person name="Park H.-J."/>
            <person name="Ramirez L."/>
            <person name="Alfaro M."/>
            <person name="Sun H."/>
            <person name="Tritt A."/>
            <person name="Yoshinaga Y."/>
            <person name="Zwiers L.-H."/>
            <person name="Turgeon B."/>
            <person name="Goodwin S."/>
            <person name="Spatafora J."/>
            <person name="Crous P."/>
            <person name="Grigoriev I."/>
        </authorList>
    </citation>
    <scope>NUCLEOTIDE SEQUENCE</scope>
    <source>
        <strain evidence="9">CBS 121167</strain>
    </source>
</reference>
<dbReference type="Pfam" id="PF20684">
    <property type="entry name" value="Fung_rhodopsin"/>
    <property type="match status" value="1"/>
</dbReference>